<dbReference type="STRING" id="1390249.BHU72_03825"/>
<dbReference type="PANTHER" id="PTHR12001:SF69">
    <property type="entry name" value="ALL TRANS-POLYPRENYL-DIPHOSPHATE SYNTHASE PDSS1"/>
    <property type="match status" value="1"/>
</dbReference>
<evidence type="ECO:0000256" key="3">
    <source>
        <dbReference type="ARBA" id="ARBA00022679"/>
    </source>
</evidence>
<dbReference type="EMBL" id="MJAT01000012">
    <property type="protein sequence ID" value="OEH85911.1"/>
    <property type="molecule type" value="Genomic_DNA"/>
</dbReference>
<evidence type="ECO:0000256" key="4">
    <source>
        <dbReference type="ARBA" id="ARBA00022723"/>
    </source>
</evidence>
<dbReference type="PROSITE" id="PS00723">
    <property type="entry name" value="POLYPRENYL_SYNTHASE_1"/>
    <property type="match status" value="1"/>
</dbReference>
<comment type="cofactor">
    <cofactor evidence="1">
        <name>Mg(2+)</name>
        <dbReference type="ChEBI" id="CHEBI:18420"/>
    </cofactor>
</comment>
<dbReference type="SFLD" id="SFLDS00005">
    <property type="entry name" value="Isoprenoid_Synthase_Type_I"/>
    <property type="match status" value="1"/>
</dbReference>
<evidence type="ECO:0000256" key="5">
    <source>
        <dbReference type="ARBA" id="ARBA00022842"/>
    </source>
</evidence>
<dbReference type="SUPFAM" id="SSF48576">
    <property type="entry name" value="Terpenoid synthases"/>
    <property type="match status" value="1"/>
</dbReference>
<organism evidence="7 8">
    <name type="scientific">Desulfuribacillus stibiiarsenatis</name>
    <dbReference type="NCBI Taxonomy" id="1390249"/>
    <lineage>
        <taxon>Bacteria</taxon>
        <taxon>Bacillati</taxon>
        <taxon>Bacillota</taxon>
        <taxon>Desulfuribacillia</taxon>
        <taxon>Desulfuribacillales</taxon>
        <taxon>Desulfuribacillaceae</taxon>
        <taxon>Desulfuribacillus</taxon>
    </lineage>
</organism>
<accession>A0A1E5L706</accession>
<keyword evidence="8" id="KW-1185">Reference proteome</keyword>
<evidence type="ECO:0000256" key="2">
    <source>
        <dbReference type="ARBA" id="ARBA00006706"/>
    </source>
</evidence>
<evidence type="ECO:0000313" key="8">
    <source>
        <dbReference type="Proteomes" id="UP000095255"/>
    </source>
</evidence>
<reference evidence="7 8" key="1">
    <citation type="submission" date="2016-09" db="EMBL/GenBank/DDBJ databases">
        <title>Desulfuribacillus arsenicus sp. nov., an obligately anaerobic, dissimilatory arsenic- and antimonate-reducing bacterium isolated from anoxic sediments.</title>
        <authorList>
            <person name="Abin C.A."/>
            <person name="Hollibaugh J.T."/>
        </authorList>
    </citation>
    <scope>NUCLEOTIDE SEQUENCE [LARGE SCALE GENOMIC DNA]</scope>
    <source>
        <strain evidence="7 8">MLFW-2</strain>
    </source>
</reference>
<dbReference type="GO" id="GO:0004659">
    <property type="term" value="F:prenyltransferase activity"/>
    <property type="evidence" value="ECO:0007669"/>
    <property type="project" value="InterPro"/>
</dbReference>
<dbReference type="InterPro" id="IPR008949">
    <property type="entry name" value="Isoprenoid_synthase_dom_sf"/>
</dbReference>
<comment type="similarity">
    <text evidence="2 6">Belongs to the FPP/GGPP synthase family.</text>
</comment>
<name>A0A1E5L706_9FIRM</name>
<keyword evidence="4" id="KW-0479">Metal-binding</keyword>
<dbReference type="Pfam" id="PF00348">
    <property type="entry name" value="polyprenyl_synt"/>
    <property type="match status" value="1"/>
</dbReference>
<dbReference type="CDD" id="cd00685">
    <property type="entry name" value="Trans_IPPS_HT"/>
    <property type="match status" value="1"/>
</dbReference>
<dbReference type="Proteomes" id="UP000095255">
    <property type="component" value="Unassembled WGS sequence"/>
</dbReference>
<gene>
    <name evidence="7" type="ORF">BHU72_03825</name>
</gene>
<keyword evidence="5" id="KW-0460">Magnesium</keyword>
<dbReference type="PROSITE" id="PS00444">
    <property type="entry name" value="POLYPRENYL_SYNTHASE_2"/>
    <property type="match status" value="1"/>
</dbReference>
<evidence type="ECO:0000256" key="1">
    <source>
        <dbReference type="ARBA" id="ARBA00001946"/>
    </source>
</evidence>
<dbReference type="RefSeq" id="WP_069701994.1">
    <property type="nucleotide sequence ID" value="NZ_MJAT01000012.1"/>
</dbReference>
<proteinExistence type="inferred from homology"/>
<dbReference type="InterPro" id="IPR000092">
    <property type="entry name" value="Polyprenyl_synt"/>
</dbReference>
<evidence type="ECO:0000313" key="7">
    <source>
        <dbReference type="EMBL" id="OEH85911.1"/>
    </source>
</evidence>
<protein>
    <submittedName>
        <fullName evidence="7">Heptaprenyl diphosphate synthase</fullName>
    </submittedName>
</protein>
<dbReference type="OrthoDB" id="9805316at2"/>
<evidence type="ECO:0000256" key="6">
    <source>
        <dbReference type="RuleBase" id="RU004466"/>
    </source>
</evidence>
<keyword evidence="3 6" id="KW-0808">Transferase</keyword>
<comment type="caution">
    <text evidence="7">The sequence shown here is derived from an EMBL/GenBank/DDBJ whole genome shotgun (WGS) entry which is preliminary data.</text>
</comment>
<dbReference type="GO" id="GO:0046872">
    <property type="term" value="F:metal ion binding"/>
    <property type="evidence" value="ECO:0007669"/>
    <property type="project" value="UniProtKB-KW"/>
</dbReference>
<dbReference type="PANTHER" id="PTHR12001">
    <property type="entry name" value="GERANYLGERANYL PYROPHOSPHATE SYNTHASE"/>
    <property type="match status" value="1"/>
</dbReference>
<sequence length="324" mass="36731">MKLVNLYNKLRPELIKIENQLQKEVDSDHLLLKQTAQHLLEAGGKRIRPIFVLLAGKFGNYDFDKLSKVAITLELIHMASLVHDDVIDNADTRRGYPTVKAQWDNLTAMYTGDYILARSLILISQFDNQEIHKILSKAIVQMVEGEIEQIRDFYNVDQDLPNYLKRIKRKTALLISVSCQLGALAVDTPRQHIINIKRFGYNVGMAFQITDDILDFTATSEQLGKPAGSDLKQGNITLPVIYALQQKENPMLAKELRNLIASPKLANNIEHAIQLVKQSGGLEFSTKLSDQYLAKAFDVLQELPDIPARKHMYDIAAFIGKRDY</sequence>
<dbReference type="GO" id="GO:0008299">
    <property type="term" value="P:isoprenoid biosynthetic process"/>
    <property type="evidence" value="ECO:0007669"/>
    <property type="project" value="InterPro"/>
</dbReference>
<dbReference type="InterPro" id="IPR033749">
    <property type="entry name" value="Polyprenyl_synt_CS"/>
</dbReference>
<dbReference type="Gene3D" id="1.10.600.10">
    <property type="entry name" value="Farnesyl Diphosphate Synthase"/>
    <property type="match status" value="1"/>
</dbReference>
<dbReference type="AlphaFoldDB" id="A0A1E5L706"/>